<dbReference type="AlphaFoldDB" id="A0A381FHR0"/>
<accession>A0A381FHR0</accession>
<protein>
    <submittedName>
        <fullName evidence="2">Uncharacterized protein</fullName>
    </submittedName>
</protein>
<evidence type="ECO:0000313" key="3">
    <source>
        <dbReference type="Proteomes" id="UP000185725"/>
    </source>
</evidence>
<gene>
    <name evidence="2" type="ORF">NCTC13560_03409</name>
    <name evidence="1" type="ORF">SAMN05421682_104208</name>
</gene>
<reference evidence="1 3" key="1">
    <citation type="submission" date="2017-01" db="EMBL/GenBank/DDBJ databases">
        <authorList>
            <person name="Varghese N."/>
            <person name="Submissions S."/>
        </authorList>
    </citation>
    <scope>NUCLEOTIDE SEQUENCE [LARGE SCALE GENOMIC DNA]</scope>
    <source>
        <strain evidence="1 3">ATCC 27950</strain>
    </source>
</reference>
<proteinExistence type="predicted"/>
<dbReference type="RefSeq" id="WP_159436365.1">
    <property type="nucleotide sequence ID" value="NZ_CP033929.1"/>
</dbReference>
<evidence type="ECO:0000313" key="4">
    <source>
        <dbReference type="Proteomes" id="UP000255231"/>
    </source>
</evidence>
<organism evidence="2 4">
    <name type="scientific">Chryseobacterium indoltheticum</name>
    <dbReference type="NCBI Taxonomy" id="254"/>
    <lineage>
        <taxon>Bacteria</taxon>
        <taxon>Pseudomonadati</taxon>
        <taxon>Bacteroidota</taxon>
        <taxon>Flavobacteriia</taxon>
        <taxon>Flavobacteriales</taxon>
        <taxon>Weeksellaceae</taxon>
        <taxon>Chryseobacterium group</taxon>
        <taxon>Chryseobacterium</taxon>
    </lineage>
</organism>
<evidence type="ECO:0000313" key="1">
    <source>
        <dbReference type="EMBL" id="SIQ35898.1"/>
    </source>
</evidence>
<dbReference type="EMBL" id="FTMF01000004">
    <property type="protein sequence ID" value="SIQ35898.1"/>
    <property type="molecule type" value="Genomic_DNA"/>
</dbReference>
<dbReference type="GeneID" id="303675950"/>
<keyword evidence="3" id="KW-1185">Reference proteome</keyword>
<reference evidence="2 4" key="2">
    <citation type="submission" date="2018-06" db="EMBL/GenBank/DDBJ databases">
        <authorList>
            <consortium name="Pathogen Informatics"/>
            <person name="Doyle S."/>
        </authorList>
    </citation>
    <scope>NUCLEOTIDE SEQUENCE [LARGE SCALE GENOMIC DNA]</scope>
    <source>
        <strain evidence="2 4">NCTC13560</strain>
    </source>
</reference>
<name>A0A381FHR0_9FLAO</name>
<sequence length="56" mass="6596">MKKVTVIFKDSKYNYDTSVNGQQTDEQIQRYFIGKHFNFGTDENENFQLCITVKIA</sequence>
<dbReference type="EMBL" id="UFVS01000001">
    <property type="protein sequence ID" value="SUX45998.1"/>
    <property type="molecule type" value="Genomic_DNA"/>
</dbReference>
<dbReference type="Proteomes" id="UP000255231">
    <property type="component" value="Unassembled WGS sequence"/>
</dbReference>
<dbReference type="Proteomes" id="UP000185725">
    <property type="component" value="Unassembled WGS sequence"/>
</dbReference>
<evidence type="ECO:0000313" key="2">
    <source>
        <dbReference type="EMBL" id="SUX45998.1"/>
    </source>
</evidence>